<reference evidence="7" key="1">
    <citation type="journal article" date="2020" name="Stud. Mycol.">
        <title>101 Dothideomycetes genomes: a test case for predicting lifestyles and emergence of pathogens.</title>
        <authorList>
            <person name="Haridas S."/>
            <person name="Albert R."/>
            <person name="Binder M."/>
            <person name="Bloem J."/>
            <person name="Labutti K."/>
            <person name="Salamov A."/>
            <person name="Andreopoulos B."/>
            <person name="Baker S."/>
            <person name="Barry K."/>
            <person name="Bills G."/>
            <person name="Bluhm B."/>
            <person name="Cannon C."/>
            <person name="Castanera R."/>
            <person name="Culley D."/>
            <person name="Daum C."/>
            <person name="Ezra D."/>
            <person name="Gonzalez J."/>
            <person name="Henrissat B."/>
            <person name="Kuo A."/>
            <person name="Liang C."/>
            <person name="Lipzen A."/>
            <person name="Lutzoni F."/>
            <person name="Magnuson J."/>
            <person name="Mondo S."/>
            <person name="Nolan M."/>
            <person name="Ohm R."/>
            <person name="Pangilinan J."/>
            <person name="Park H.-J."/>
            <person name="Ramirez L."/>
            <person name="Alfaro M."/>
            <person name="Sun H."/>
            <person name="Tritt A."/>
            <person name="Yoshinaga Y."/>
            <person name="Zwiers L.-H."/>
            <person name="Turgeon B."/>
            <person name="Goodwin S."/>
            <person name="Spatafora J."/>
            <person name="Crous P."/>
            <person name="Grigoriev I."/>
        </authorList>
    </citation>
    <scope>NUCLEOTIDE SEQUENCE</scope>
    <source>
        <strain evidence="7">ATCC 74209</strain>
    </source>
</reference>
<dbReference type="AlphaFoldDB" id="A0A9P4JU51"/>
<dbReference type="Gene3D" id="1.10.472.10">
    <property type="entry name" value="Cyclin-like"/>
    <property type="match status" value="2"/>
</dbReference>
<dbReference type="EMBL" id="ML993849">
    <property type="protein sequence ID" value="KAF2205833.1"/>
    <property type="molecule type" value="Genomic_DNA"/>
</dbReference>
<evidence type="ECO:0000259" key="6">
    <source>
        <dbReference type="SMART" id="SM00385"/>
    </source>
</evidence>
<keyword evidence="3 4" id="KW-0195">Cyclin</keyword>
<gene>
    <name evidence="7" type="ORF">GQ43DRAFT_406727</name>
</gene>
<feature type="compositionally biased region" description="Basic and acidic residues" evidence="5">
    <location>
        <begin position="398"/>
        <end position="408"/>
    </location>
</feature>
<keyword evidence="8" id="KW-1185">Reference proteome</keyword>
<dbReference type="Proteomes" id="UP000799536">
    <property type="component" value="Unassembled WGS sequence"/>
</dbReference>
<evidence type="ECO:0000256" key="5">
    <source>
        <dbReference type="SAM" id="MobiDB-lite"/>
    </source>
</evidence>
<feature type="region of interest" description="Disordered" evidence="5">
    <location>
        <begin position="381"/>
        <end position="419"/>
    </location>
</feature>
<dbReference type="CDD" id="cd20525">
    <property type="entry name" value="CYCLIN_CCNH_rpt2"/>
    <property type="match status" value="1"/>
</dbReference>
<dbReference type="InterPro" id="IPR031658">
    <property type="entry name" value="Cyclin_C_2"/>
</dbReference>
<dbReference type="CDD" id="cd20524">
    <property type="entry name" value="CYCLIN_CCNH_rpt1"/>
    <property type="match status" value="1"/>
</dbReference>
<dbReference type="OrthoDB" id="340962at2759"/>
<evidence type="ECO:0000256" key="3">
    <source>
        <dbReference type="ARBA" id="ARBA00023127"/>
    </source>
</evidence>
<dbReference type="InterPro" id="IPR006671">
    <property type="entry name" value="Cyclin_N"/>
</dbReference>
<evidence type="ECO:0000256" key="1">
    <source>
        <dbReference type="ARBA" id="ARBA00008638"/>
    </source>
</evidence>
<dbReference type="SUPFAM" id="SSF47954">
    <property type="entry name" value="Cyclin-like"/>
    <property type="match status" value="2"/>
</dbReference>
<dbReference type="InterPro" id="IPR043198">
    <property type="entry name" value="Cyclin/Ssn8"/>
</dbReference>
<organism evidence="7 8">
    <name type="scientific">Delitschia confertaspora ATCC 74209</name>
    <dbReference type="NCBI Taxonomy" id="1513339"/>
    <lineage>
        <taxon>Eukaryota</taxon>
        <taxon>Fungi</taxon>
        <taxon>Dikarya</taxon>
        <taxon>Ascomycota</taxon>
        <taxon>Pezizomycotina</taxon>
        <taxon>Dothideomycetes</taxon>
        <taxon>Pleosporomycetidae</taxon>
        <taxon>Pleosporales</taxon>
        <taxon>Delitschiaceae</taxon>
        <taxon>Delitschia</taxon>
    </lineage>
</organism>
<dbReference type="GO" id="GO:0006357">
    <property type="term" value="P:regulation of transcription by RNA polymerase II"/>
    <property type="evidence" value="ECO:0007669"/>
    <property type="project" value="InterPro"/>
</dbReference>
<dbReference type="PANTHER" id="PTHR10026">
    <property type="entry name" value="CYCLIN"/>
    <property type="match status" value="1"/>
</dbReference>
<dbReference type="GO" id="GO:0016538">
    <property type="term" value="F:cyclin-dependent protein serine/threonine kinase regulator activity"/>
    <property type="evidence" value="ECO:0007669"/>
    <property type="project" value="InterPro"/>
</dbReference>
<sequence length="419" mass="47164">MRYTEDEVYRASSQFRLWSFTAEQLAAQRAETNKAAVERVKAAVHRQRAQRQKESVTGSESERNGSGVDNQAVNGVQKEVEYLTVAEEQKIVNHLAETLIKLGEHFRFPVEVVATGIQFLKRFYLYNSPMTYEPQLISRSSIFLANKTENHHLTAEKYAAGFPKTTAEQILAPEYLIIQALRFTFDVRHPFRGLKGGHMEMMAMAQGQGIAPEAHGRTAAEMQAEMLYLPVRVGGAQNRMTPEELASRITTAYTKASSILKHAAILTDAYFLYTPSQIWLSAHLIADEPLTAFYLSTKFPSPPTSSPQYNKLLTTLTFCKKLLLSHHSLSPSNSSASSEDEMKAKEAEQAAGIGALIKKLRHCRDPDKIDLVKLNKAVKRDAVQDGQLEEQKAKRRKMEREGFKKEADSFWGPELPKKE</sequence>
<evidence type="ECO:0000256" key="2">
    <source>
        <dbReference type="ARBA" id="ARBA00014912"/>
    </source>
</evidence>
<evidence type="ECO:0000313" key="7">
    <source>
        <dbReference type="EMBL" id="KAF2205833.1"/>
    </source>
</evidence>
<dbReference type="InterPro" id="IPR013763">
    <property type="entry name" value="Cyclin-like_dom"/>
</dbReference>
<dbReference type="InterPro" id="IPR036915">
    <property type="entry name" value="Cyclin-like_sf"/>
</dbReference>
<dbReference type="Pfam" id="PF16899">
    <property type="entry name" value="Cyclin_C_2"/>
    <property type="match status" value="1"/>
</dbReference>
<feature type="domain" description="Cyclin-like" evidence="6">
    <location>
        <begin position="97"/>
        <end position="179"/>
    </location>
</feature>
<accession>A0A9P4JU51</accession>
<dbReference type="Pfam" id="PF00134">
    <property type="entry name" value="Cyclin_N"/>
    <property type="match status" value="1"/>
</dbReference>
<dbReference type="SMART" id="SM00385">
    <property type="entry name" value="CYCLIN"/>
    <property type="match status" value="1"/>
</dbReference>
<feature type="region of interest" description="Disordered" evidence="5">
    <location>
        <begin position="41"/>
        <end position="71"/>
    </location>
</feature>
<comment type="similarity">
    <text evidence="1">Belongs to the cyclin family. Cyclin C subfamily.</text>
</comment>
<protein>
    <recommendedName>
        <fullName evidence="2">RNA polymerase II holoenzyme cyclin-like subunit</fullName>
    </recommendedName>
</protein>
<proteinExistence type="inferred from homology"/>
<comment type="caution">
    <text evidence="7">The sequence shown here is derived from an EMBL/GenBank/DDBJ whole genome shotgun (WGS) entry which is preliminary data.</text>
</comment>
<evidence type="ECO:0000313" key="8">
    <source>
        <dbReference type="Proteomes" id="UP000799536"/>
    </source>
</evidence>
<name>A0A9P4JU51_9PLEO</name>
<evidence type="ECO:0000256" key="4">
    <source>
        <dbReference type="RuleBase" id="RU000383"/>
    </source>
</evidence>